<dbReference type="InterPro" id="IPR036188">
    <property type="entry name" value="FAD/NAD-bd_sf"/>
</dbReference>
<dbReference type="SUPFAM" id="SSF51905">
    <property type="entry name" value="FAD/NAD(P)-binding domain"/>
    <property type="match status" value="1"/>
</dbReference>
<dbReference type="Gene3D" id="3.50.50.60">
    <property type="entry name" value="FAD/NAD(P)-binding domain"/>
    <property type="match status" value="1"/>
</dbReference>
<evidence type="ECO:0000313" key="2">
    <source>
        <dbReference type="Proteomes" id="UP001183610"/>
    </source>
</evidence>
<evidence type="ECO:0000313" key="1">
    <source>
        <dbReference type="EMBL" id="MDT0408934.1"/>
    </source>
</evidence>
<dbReference type="PANTHER" id="PTHR43422:SF3">
    <property type="entry name" value="THIAMINE THIAZOLE SYNTHASE"/>
    <property type="match status" value="1"/>
</dbReference>
<keyword evidence="1" id="KW-0560">Oxidoreductase</keyword>
<dbReference type="PANTHER" id="PTHR43422">
    <property type="entry name" value="THIAMINE THIAZOLE SYNTHASE"/>
    <property type="match status" value="1"/>
</dbReference>
<protein>
    <submittedName>
        <fullName evidence="1">Monooxygenase</fullName>
    </submittedName>
</protein>
<keyword evidence="2" id="KW-1185">Reference proteome</keyword>
<accession>A0ABU2QYK2</accession>
<comment type="caution">
    <text evidence="1">The sequence shown here is derived from an EMBL/GenBank/DDBJ whole genome shotgun (WGS) entry which is preliminary data.</text>
</comment>
<dbReference type="RefSeq" id="WP_010270072.1">
    <property type="nucleotide sequence ID" value="NZ_JAVRET010000012.1"/>
</dbReference>
<keyword evidence="1" id="KW-0503">Monooxygenase</keyword>
<dbReference type="GO" id="GO:0004497">
    <property type="term" value="F:monooxygenase activity"/>
    <property type="evidence" value="ECO:0007669"/>
    <property type="project" value="UniProtKB-KW"/>
</dbReference>
<organism evidence="1 2">
    <name type="scientific">Streptomyces evansiae</name>
    <dbReference type="NCBI Taxonomy" id="3075535"/>
    <lineage>
        <taxon>Bacteria</taxon>
        <taxon>Bacillati</taxon>
        <taxon>Actinomycetota</taxon>
        <taxon>Actinomycetes</taxon>
        <taxon>Kitasatosporales</taxon>
        <taxon>Streptomycetaceae</taxon>
        <taxon>Streptomyces</taxon>
    </lineage>
</organism>
<name>A0ABU2QYK2_9ACTN</name>
<sequence length="437" mass="46843">MRTGKTAAVIGASMSGLLTAAALHEHYDEVVVLDRDDLPAEPGPRKGVPQGRQLHALLGKGLDTMDELLPGLGEELLAAGAVPFDVVRDIRFSMDGRELAKAPSGIVNFGISRTLLEHHVRRRVRALPRVELREATPARGPAFAGDRVAGVETGDADDVLPADLVVDASGRGSRSLTRLREHGYPEPERTTVRADLVYVTRRYRTRPGGTDPARVVVPPPGNRRGGVVVHEEDGIFCLVLFGMLGTAPPLDDAGTKAYAAELGSPDIERLLAEGEPLDEPVAMRYPRSERHHMERLDRLPAGLLLTGDALCSFNPAYGQGMTVAAMEALALGELLGESGDGDDLPQRSYARAARIVEGAWQTATGGDLRFPEVEGARPPGFGLVNRYLDRLRRAATVDAALTRTLLEVSNLYAPPSALFAPRTGLRVLTARGLPGRA</sequence>
<dbReference type="Proteomes" id="UP001183610">
    <property type="component" value="Unassembled WGS sequence"/>
</dbReference>
<dbReference type="EMBL" id="JAVRET010000012">
    <property type="protein sequence ID" value="MDT0408934.1"/>
    <property type="molecule type" value="Genomic_DNA"/>
</dbReference>
<reference evidence="2" key="1">
    <citation type="submission" date="2023-07" db="EMBL/GenBank/DDBJ databases">
        <title>30 novel species of actinomycetes from the DSMZ collection.</title>
        <authorList>
            <person name="Nouioui I."/>
        </authorList>
    </citation>
    <scope>NUCLEOTIDE SEQUENCE [LARGE SCALE GENOMIC DNA]</scope>
    <source>
        <strain evidence="2">DSM 41979</strain>
    </source>
</reference>
<proteinExistence type="predicted"/>
<gene>
    <name evidence="1" type="ORF">RM698_07670</name>
</gene>